<dbReference type="EMBL" id="JWZT01003954">
    <property type="protein sequence ID" value="KII65205.1"/>
    <property type="molecule type" value="Genomic_DNA"/>
</dbReference>
<dbReference type="Proteomes" id="UP000031668">
    <property type="component" value="Unassembled WGS sequence"/>
</dbReference>
<sequence>MEEQSTPAAMLKDLNISNQDHFMTSSFFRIFTLRTCPKPHEIPGHTTCRSSTSIAIIPSRGKMTKTNLYQSNLIYVIQPTIPTSVCLTYNSQTRFCKFSMLNSFPKSKHLPIVVEVGVTLQIINSDTRPRSNLSKEHWQQKSEIMENQKIDTNRLVP</sequence>
<proteinExistence type="predicted"/>
<reference evidence="1 2" key="1">
    <citation type="journal article" date="2014" name="Genome Biol. Evol.">
        <title>The genome of the myxosporean Thelohanellus kitauei shows adaptations to nutrient acquisition within its fish host.</title>
        <authorList>
            <person name="Yang Y."/>
            <person name="Xiong J."/>
            <person name="Zhou Z."/>
            <person name="Huo F."/>
            <person name="Miao W."/>
            <person name="Ran C."/>
            <person name="Liu Y."/>
            <person name="Zhang J."/>
            <person name="Feng J."/>
            <person name="Wang M."/>
            <person name="Wang M."/>
            <person name="Wang L."/>
            <person name="Yao B."/>
        </authorList>
    </citation>
    <scope>NUCLEOTIDE SEQUENCE [LARGE SCALE GENOMIC DNA]</scope>
    <source>
        <strain evidence="1">Wuqing</strain>
    </source>
</reference>
<gene>
    <name evidence="1" type="ORF">RF11_13481</name>
</gene>
<evidence type="ECO:0000313" key="1">
    <source>
        <dbReference type="EMBL" id="KII65205.1"/>
    </source>
</evidence>
<dbReference type="AlphaFoldDB" id="A0A0C2MLI6"/>
<dbReference type="OrthoDB" id="409048at2759"/>
<accession>A0A0C2MLI6</accession>
<name>A0A0C2MLI6_THEKT</name>
<comment type="caution">
    <text evidence="1">The sequence shown here is derived from an EMBL/GenBank/DDBJ whole genome shotgun (WGS) entry which is preliminary data.</text>
</comment>
<keyword evidence="2" id="KW-1185">Reference proteome</keyword>
<protein>
    <submittedName>
        <fullName evidence="1">Uncharacterized protein</fullName>
    </submittedName>
</protein>
<evidence type="ECO:0000313" key="2">
    <source>
        <dbReference type="Proteomes" id="UP000031668"/>
    </source>
</evidence>
<organism evidence="1 2">
    <name type="scientific">Thelohanellus kitauei</name>
    <name type="common">Myxosporean</name>
    <dbReference type="NCBI Taxonomy" id="669202"/>
    <lineage>
        <taxon>Eukaryota</taxon>
        <taxon>Metazoa</taxon>
        <taxon>Cnidaria</taxon>
        <taxon>Myxozoa</taxon>
        <taxon>Myxosporea</taxon>
        <taxon>Bivalvulida</taxon>
        <taxon>Platysporina</taxon>
        <taxon>Myxobolidae</taxon>
        <taxon>Thelohanellus</taxon>
    </lineage>
</organism>